<dbReference type="STRING" id="633697.EubceDRAFT1_0416"/>
<keyword evidence="8" id="KW-1185">Reference proteome</keyword>
<keyword evidence="4" id="KW-0663">Pyridoxal phosphate</keyword>
<dbReference type="PROSITE" id="PS00703">
    <property type="entry name" value="OKR_DC_1"/>
    <property type="match status" value="1"/>
</dbReference>
<dbReference type="Pfam" id="PF01276">
    <property type="entry name" value="OKR_DC_1"/>
    <property type="match status" value="1"/>
</dbReference>
<dbReference type="SUPFAM" id="SSF55904">
    <property type="entry name" value="Ornithine decarboxylase C-terminal domain"/>
    <property type="match status" value="1"/>
</dbReference>
<dbReference type="InterPro" id="IPR052357">
    <property type="entry name" value="Orn_Lys_Arg_decarboxylase-I"/>
</dbReference>
<name>I5AR46_EUBC6</name>
<dbReference type="HOGENOM" id="CLU_025925_2_0_9"/>
<evidence type="ECO:0000256" key="1">
    <source>
        <dbReference type="ARBA" id="ARBA00001933"/>
    </source>
</evidence>
<dbReference type="Gene3D" id="3.40.640.10">
    <property type="entry name" value="Type I PLP-dependent aspartate aminotransferase-like (Major domain)"/>
    <property type="match status" value="1"/>
</dbReference>
<dbReference type="SUPFAM" id="SSF53383">
    <property type="entry name" value="PLP-dependent transferases"/>
    <property type="match status" value="1"/>
</dbReference>
<proteinExistence type="inferred from homology"/>
<evidence type="ECO:0000256" key="2">
    <source>
        <dbReference type="ARBA" id="ARBA00010671"/>
    </source>
</evidence>
<dbReference type="InterPro" id="IPR015421">
    <property type="entry name" value="PyrdxlP-dep_Trfase_major"/>
</dbReference>
<dbReference type="eggNOG" id="COG1982">
    <property type="taxonomic scope" value="Bacteria"/>
</dbReference>
<evidence type="ECO:0000313" key="8">
    <source>
        <dbReference type="Proteomes" id="UP000005753"/>
    </source>
</evidence>
<dbReference type="Pfam" id="PF03711">
    <property type="entry name" value="OKR_DC_1_C"/>
    <property type="match status" value="1"/>
</dbReference>
<dbReference type="PANTHER" id="PTHR43277">
    <property type="entry name" value="ARGININE DECARBOXYLASE"/>
    <property type="match status" value="1"/>
</dbReference>
<dbReference type="InterPro" id="IPR036633">
    <property type="entry name" value="Prn/Lys/Arg_de-COase_C_sf"/>
</dbReference>
<keyword evidence="5" id="KW-0456">Lyase</keyword>
<dbReference type="AlphaFoldDB" id="I5AR46"/>
<dbReference type="InterPro" id="IPR000310">
    <property type="entry name" value="Orn/Lys/Arg_deCO2ase_major_dom"/>
</dbReference>
<dbReference type="PANTHER" id="PTHR43277:SF4">
    <property type="entry name" value="ARGININE DECARBOXYLASE"/>
    <property type="match status" value="1"/>
</dbReference>
<protein>
    <submittedName>
        <fullName evidence="7">Arginine/lysine/ornithine decarboxylase</fullName>
    </submittedName>
</protein>
<comment type="similarity">
    <text evidence="2">Belongs to the Orn/Lys/Arg decarboxylase class-I family.</text>
</comment>
<dbReference type="OrthoDB" id="9815233at2"/>
<evidence type="ECO:0000313" key="7">
    <source>
        <dbReference type="EMBL" id="EIM56269.1"/>
    </source>
</evidence>
<dbReference type="EMBL" id="CM001487">
    <property type="protein sequence ID" value="EIM56269.1"/>
    <property type="molecule type" value="Genomic_DNA"/>
</dbReference>
<reference evidence="7 8" key="2">
    <citation type="submission" date="2012-02" db="EMBL/GenBank/DDBJ databases">
        <title>Improved High-Quality Draft sequence of Eubacterium cellulosolvens 6.</title>
        <authorList>
            <consortium name="US DOE Joint Genome Institute"/>
            <person name="Lucas S."/>
            <person name="Han J."/>
            <person name="Lapidus A."/>
            <person name="Cheng J.-F."/>
            <person name="Goodwin L."/>
            <person name="Pitluck S."/>
            <person name="Peters L."/>
            <person name="Mikhailova N."/>
            <person name="Gu W."/>
            <person name="Detter J.C."/>
            <person name="Han C."/>
            <person name="Tapia R."/>
            <person name="Land M."/>
            <person name="Hauser L."/>
            <person name="Kyrpides N."/>
            <person name="Ivanova N."/>
            <person name="Pagani I."/>
            <person name="Johnson E."/>
            <person name="Mukhopadhyay B."/>
            <person name="Anderson I."/>
            <person name="Woyke T."/>
        </authorList>
    </citation>
    <scope>NUCLEOTIDE SEQUENCE [LARGE SCALE GENOMIC DNA]</scope>
    <source>
        <strain evidence="7 8">6</strain>
    </source>
</reference>
<accession>I5AR46</accession>
<dbReference type="Gene3D" id="3.90.100.10">
    <property type="entry name" value="Orn/Lys/Arg decarboxylase, C-terminal domain"/>
    <property type="match status" value="1"/>
</dbReference>
<dbReference type="GO" id="GO:0016831">
    <property type="term" value="F:carboxy-lyase activity"/>
    <property type="evidence" value="ECO:0007669"/>
    <property type="project" value="UniProtKB-KW"/>
</dbReference>
<evidence type="ECO:0000259" key="6">
    <source>
        <dbReference type="PROSITE" id="PS00703"/>
    </source>
</evidence>
<dbReference type="Proteomes" id="UP000005753">
    <property type="component" value="Chromosome"/>
</dbReference>
<dbReference type="InterPro" id="IPR008286">
    <property type="entry name" value="Prn/Lys/Arg_de-COase_C"/>
</dbReference>
<gene>
    <name evidence="7" type="ORF">EubceDRAFT1_0416</name>
</gene>
<sequence length="488" mass="54121">MDQRQTPLLDAIEGFIKEDPAFFRIPGHRFERGVDRKALELFGDRAYRSDLTEAEGLDDLHQPTGPILEAEKLAAELFGSDRCWFLVNGTTCGNEAMILATVGEGEKILVPRNAHKSVMMGLILSGAKPVWVNPDYIDDYGISGPVDPKVIEEALEEDPEIRAVFLVSPTYYGICSDLRKISDICHAKNIPLLVDEAHGSHLGFSDDLPAGALQSGADLVAQSTHKTLGSMTQSSMLHIRSSLVDEVKVDKALKLVMSTSPNYLLMGSLDAARHMMAEHGQENMERTCAMAEVGRKELEELTDVRVLRRPDMDPTRLVISAIDAGMSGYEFQRRLYETGKVSTELSDSQNVVAVLTWGNDGEDIRRLITTIKRVMERYCAECLQFGAPEMDVPEDVEQLNLPQVTVTPREAYFAETEVVPLAYSIGRIAAESITPYPPGVPILYPGETVTREVYEKAMFCINHKLEVHGPADKTLSTLRVITNRELKL</sequence>
<feature type="domain" description="Orn/Lys/Arg decarboxylases family 1 pyridoxal-P attachment site" evidence="6">
    <location>
        <begin position="221"/>
        <end position="235"/>
    </location>
</feature>
<dbReference type="InterPro" id="IPR015424">
    <property type="entry name" value="PyrdxlP-dep_Trfase"/>
</dbReference>
<evidence type="ECO:0000256" key="3">
    <source>
        <dbReference type="ARBA" id="ARBA00022793"/>
    </source>
</evidence>
<dbReference type="CDD" id="cd00615">
    <property type="entry name" value="Orn_deC_like"/>
    <property type="match status" value="1"/>
</dbReference>
<comment type="cofactor">
    <cofactor evidence="1">
        <name>pyridoxal 5'-phosphate</name>
        <dbReference type="ChEBI" id="CHEBI:597326"/>
    </cofactor>
</comment>
<evidence type="ECO:0000256" key="5">
    <source>
        <dbReference type="ARBA" id="ARBA00023239"/>
    </source>
</evidence>
<keyword evidence="3" id="KW-0210">Decarboxylase</keyword>
<reference evidence="7 8" key="1">
    <citation type="submission" date="2010-08" db="EMBL/GenBank/DDBJ databases">
        <authorList>
            <consortium name="US DOE Joint Genome Institute (JGI-PGF)"/>
            <person name="Lucas S."/>
            <person name="Copeland A."/>
            <person name="Lapidus A."/>
            <person name="Cheng J.-F."/>
            <person name="Bruce D."/>
            <person name="Goodwin L."/>
            <person name="Pitluck S."/>
            <person name="Land M.L."/>
            <person name="Hauser L."/>
            <person name="Chang Y.-J."/>
            <person name="Anderson I.J."/>
            <person name="Johnson E."/>
            <person name="Mulhopadhyay B."/>
            <person name="Kyrpides N."/>
            <person name="Woyke T.J."/>
        </authorList>
    </citation>
    <scope>NUCLEOTIDE SEQUENCE [LARGE SCALE GENOMIC DNA]</scope>
    <source>
        <strain evidence="7 8">6</strain>
    </source>
</reference>
<evidence type="ECO:0000256" key="4">
    <source>
        <dbReference type="ARBA" id="ARBA00022898"/>
    </source>
</evidence>
<organism evidence="7 8">
    <name type="scientific">Eubacterium cellulosolvens (strain ATCC 43171 / JCM 9499 / 6)</name>
    <name type="common">Cillobacterium cellulosolvens</name>
    <dbReference type="NCBI Taxonomy" id="633697"/>
    <lineage>
        <taxon>Bacteria</taxon>
        <taxon>Bacillati</taxon>
        <taxon>Bacillota</taxon>
        <taxon>Clostridia</taxon>
        <taxon>Eubacteriales</taxon>
        <taxon>Eubacteriaceae</taxon>
        <taxon>Eubacterium</taxon>
    </lineage>
</organism>